<evidence type="ECO:0000313" key="1">
    <source>
        <dbReference type="EMBL" id="KAK6956364.1"/>
    </source>
</evidence>
<dbReference type="Gene3D" id="3.40.50.720">
    <property type="entry name" value="NAD(P)-binding Rossmann-like Domain"/>
    <property type="match status" value="1"/>
</dbReference>
<dbReference type="PANTHER" id="PTHR14097:SF9">
    <property type="entry name" value="EPIMERASE, PUTATIVE (AFU_ORTHOLOGUE AFUA_8G07320)-RELATED"/>
    <property type="match status" value="1"/>
</dbReference>
<dbReference type="PANTHER" id="PTHR14097">
    <property type="entry name" value="OXIDOREDUCTASE HTATIP2"/>
    <property type="match status" value="1"/>
</dbReference>
<dbReference type="EMBL" id="JBANMG010000002">
    <property type="protein sequence ID" value="KAK6956364.1"/>
    <property type="molecule type" value="Genomic_DNA"/>
</dbReference>
<proteinExistence type="predicted"/>
<name>A0AAX6MV35_9PEZI</name>
<sequence length="232" mass="25871">MKILIVGASGSIGSQVLLHCLSHPDITAVVAFVRRNLPANISGHPKLQCVIIQDFSKWPEEVLHAHSDAVGMLWNMGTNTGDMLADLEYPLAFIESMGRVLETQSSRPPFKYVHLSGKFVRQNQEEKLCFLEEARKMKGRLETRSLAFANNHAAIWKTFIVRPGAVATENLLIPGVIATVLGETLSVRVEELAAFMTYLAMDGRGEDSLIENTRIVRKGRELLEQHRNNIKP</sequence>
<reference evidence="1 2" key="1">
    <citation type="journal article" date="2024" name="Front Chem Biol">
        <title>Unveiling the potential of Daldinia eschscholtzii MFLUCC 19-0629 through bioactivity and bioinformatics studies for enhanced sustainable agriculture production.</title>
        <authorList>
            <person name="Brooks S."/>
            <person name="Weaver J.A."/>
            <person name="Klomchit A."/>
            <person name="Alharthi S.A."/>
            <person name="Onlamun T."/>
            <person name="Nurani R."/>
            <person name="Vong T.K."/>
            <person name="Alberti F."/>
            <person name="Greco C."/>
        </authorList>
    </citation>
    <scope>NUCLEOTIDE SEQUENCE [LARGE SCALE GENOMIC DNA]</scope>
    <source>
        <strain evidence="1">MFLUCC 19-0629</strain>
    </source>
</reference>
<dbReference type="Proteomes" id="UP001369815">
    <property type="component" value="Unassembled WGS sequence"/>
</dbReference>
<evidence type="ECO:0008006" key="3">
    <source>
        <dbReference type="Google" id="ProtNLM"/>
    </source>
</evidence>
<dbReference type="InterPro" id="IPR036291">
    <property type="entry name" value="NAD(P)-bd_dom_sf"/>
</dbReference>
<keyword evidence="2" id="KW-1185">Reference proteome</keyword>
<gene>
    <name evidence="1" type="ORF">Daesc_001641</name>
</gene>
<organism evidence="1 2">
    <name type="scientific">Daldinia eschscholtzii</name>
    <dbReference type="NCBI Taxonomy" id="292717"/>
    <lineage>
        <taxon>Eukaryota</taxon>
        <taxon>Fungi</taxon>
        <taxon>Dikarya</taxon>
        <taxon>Ascomycota</taxon>
        <taxon>Pezizomycotina</taxon>
        <taxon>Sordariomycetes</taxon>
        <taxon>Xylariomycetidae</taxon>
        <taxon>Xylariales</taxon>
        <taxon>Hypoxylaceae</taxon>
        <taxon>Daldinia</taxon>
    </lineage>
</organism>
<dbReference type="SUPFAM" id="SSF51735">
    <property type="entry name" value="NAD(P)-binding Rossmann-fold domains"/>
    <property type="match status" value="1"/>
</dbReference>
<accession>A0AAX6MV35</accession>
<comment type="caution">
    <text evidence="1">The sequence shown here is derived from an EMBL/GenBank/DDBJ whole genome shotgun (WGS) entry which is preliminary data.</text>
</comment>
<evidence type="ECO:0000313" key="2">
    <source>
        <dbReference type="Proteomes" id="UP001369815"/>
    </source>
</evidence>
<dbReference type="AlphaFoldDB" id="A0AAX6MV35"/>
<protein>
    <recommendedName>
        <fullName evidence="3">NAD(P)-binding domain-containing protein</fullName>
    </recommendedName>
</protein>